<dbReference type="AlphaFoldDB" id="A0A2C9K4D5"/>
<dbReference type="GO" id="GO:0000076">
    <property type="term" value="P:DNA replication checkpoint signaling"/>
    <property type="evidence" value="ECO:0007669"/>
    <property type="project" value="TreeGrafter"/>
</dbReference>
<dbReference type="GO" id="GO:0031298">
    <property type="term" value="C:replication fork protection complex"/>
    <property type="evidence" value="ECO:0007669"/>
    <property type="project" value="TreeGrafter"/>
</dbReference>
<dbReference type="Pfam" id="PF04821">
    <property type="entry name" value="TIMELESS"/>
    <property type="match status" value="1"/>
</dbReference>
<evidence type="ECO:0000256" key="2">
    <source>
        <dbReference type="ARBA" id="ARBA00008174"/>
    </source>
</evidence>
<dbReference type="GO" id="GO:0006281">
    <property type="term" value="P:DNA repair"/>
    <property type="evidence" value="ECO:0007669"/>
    <property type="project" value="TreeGrafter"/>
</dbReference>
<dbReference type="Pfam" id="PF05029">
    <property type="entry name" value="TIMELESS_C"/>
    <property type="match status" value="1"/>
</dbReference>
<comment type="subcellular location">
    <subcellularLocation>
        <location evidence="1">Nucleus</location>
    </subcellularLocation>
</comment>
<dbReference type="EnsemblMetazoa" id="BGLB012979-RC">
    <property type="protein sequence ID" value="BGLB012979-PC"/>
    <property type="gene ID" value="BGLB012979"/>
</dbReference>
<evidence type="ECO:0000256" key="1">
    <source>
        <dbReference type="ARBA" id="ARBA00004123"/>
    </source>
</evidence>
<evidence type="ECO:0000313" key="7">
    <source>
        <dbReference type="EnsemblMetazoa" id="BGLB012979-PC"/>
    </source>
</evidence>
<feature type="region of interest" description="Disordered" evidence="4">
    <location>
        <begin position="270"/>
        <end position="292"/>
    </location>
</feature>
<feature type="domain" description="Timeless N-terminal" evidence="5">
    <location>
        <begin position="23"/>
        <end position="248"/>
    </location>
</feature>
<comment type="similarity">
    <text evidence="2">Belongs to the timeless family.</text>
</comment>
<evidence type="ECO:0000259" key="5">
    <source>
        <dbReference type="Pfam" id="PF04821"/>
    </source>
</evidence>
<organism evidence="7 8">
    <name type="scientific">Biomphalaria glabrata</name>
    <name type="common">Bloodfluke planorb</name>
    <name type="synonym">Freshwater snail</name>
    <dbReference type="NCBI Taxonomy" id="6526"/>
    <lineage>
        <taxon>Eukaryota</taxon>
        <taxon>Metazoa</taxon>
        <taxon>Spiralia</taxon>
        <taxon>Lophotrochozoa</taxon>
        <taxon>Mollusca</taxon>
        <taxon>Gastropoda</taxon>
        <taxon>Heterobranchia</taxon>
        <taxon>Euthyneura</taxon>
        <taxon>Panpulmonata</taxon>
        <taxon>Hygrophila</taxon>
        <taxon>Lymnaeoidea</taxon>
        <taxon>Planorbidae</taxon>
        <taxon>Biomphalaria</taxon>
    </lineage>
</organism>
<dbReference type="OrthoDB" id="6429365at2759"/>
<proteinExistence type="inferred from homology"/>
<dbReference type="PANTHER" id="PTHR22940:SF5">
    <property type="entry name" value="PROTEIN TIMELESS"/>
    <property type="match status" value="1"/>
</dbReference>
<dbReference type="Proteomes" id="UP000076420">
    <property type="component" value="Unassembled WGS sequence"/>
</dbReference>
<feature type="domain" description="Timeless C-terminal" evidence="6">
    <location>
        <begin position="843"/>
        <end position="945"/>
    </location>
</feature>
<feature type="compositionally biased region" description="Polar residues" evidence="4">
    <location>
        <begin position="309"/>
        <end position="318"/>
    </location>
</feature>
<evidence type="ECO:0000313" key="8">
    <source>
        <dbReference type="Proteomes" id="UP000076420"/>
    </source>
</evidence>
<feature type="region of interest" description="Disordered" evidence="4">
    <location>
        <begin position="708"/>
        <end position="742"/>
    </location>
</feature>
<reference evidence="7" key="1">
    <citation type="submission" date="2020-05" db="UniProtKB">
        <authorList>
            <consortium name="EnsemblMetazoa"/>
        </authorList>
    </citation>
    <scope>IDENTIFICATION</scope>
    <source>
        <strain evidence="7">BB02</strain>
    </source>
</reference>
<evidence type="ECO:0000256" key="4">
    <source>
        <dbReference type="SAM" id="MobiDB-lite"/>
    </source>
</evidence>
<evidence type="ECO:0008006" key="9">
    <source>
        <dbReference type="Google" id="ProtNLM"/>
    </source>
</evidence>
<feature type="region of interest" description="Disordered" evidence="4">
    <location>
        <begin position="309"/>
        <end position="349"/>
    </location>
</feature>
<keyword evidence="3" id="KW-0539">Nucleus</keyword>
<dbReference type="InterPro" id="IPR006906">
    <property type="entry name" value="Timeless_N"/>
</dbReference>
<gene>
    <name evidence="7" type="primary">106050768</name>
</gene>
<dbReference type="InterPro" id="IPR044998">
    <property type="entry name" value="Timeless"/>
</dbReference>
<dbReference type="VEuPathDB" id="VectorBase:BGLAX_031638"/>
<dbReference type="InterPro" id="IPR007725">
    <property type="entry name" value="TIMELESS_C"/>
</dbReference>
<dbReference type="VEuPathDB" id="VectorBase:BGLB012979"/>
<accession>A0A2C9K4D5</accession>
<dbReference type="STRING" id="6526.A0A2C9K4D5"/>
<dbReference type="GO" id="GO:0043111">
    <property type="term" value="P:replication fork arrest"/>
    <property type="evidence" value="ECO:0007669"/>
    <property type="project" value="TreeGrafter"/>
</dbReference>
<dbReference type="PANTHER" id="PTHR22940">
    <property type="entry name" value="TIMEOUT/TIMELESS-2"/>
    <property type="match status" value="1"/>
</dbReference>
<evidence type="ECO:0000256" key="3">
    <source>
        <dbReference type="ARBA" id="ARBA00023242"/>
    </source>
</evidence>
<dbReference type="GO" id="GO:0003677">
    <property type="term" value="F:DNA binding"/>
    <property type="evidence" value="ECO:0007669"/>
    <property type="project" value="TreeGrafter"/>
</dbReference>
<feature type="compositionally biased region" description="Low complexity" evidence="4">
    <location>
        <begin position="272"/>
        <end position="282"/>
    </location>
</feature>
<feature type="compositionally biased region" description="Low complexity" evidence="4">
    <location>
        <begin position="726"/>
        <end position="741"/>
    </location>
</feature>
<protein>
    <recommendedName>
        <fullName evidence="9">Timeless N-terminal domain-containing protein</fullName>
    </recommendedName>
</protein>
<dbReference type="GO" id="GO:0048511">
    <property type="term" value="P:rhythmic process"/>
    <property type="evidence" value="ECO:0007669"/>
    <property type="project" value="UniProtKB-KW"/>
</dbReference>
<evidence type="ECO:0000259" key="6">
    <source>
        <dbReference type="Pfam" id="PF05029"/>
    </source>
</evidence>
<sequence length="1012" mass="114903">MEWNMMEPTGVTYILGDLVEDVYIPSDECEEVLEEMIDALLNEDKTTLEVRRRMSIEQVVEKDLLPLMKVCNDDEIFGKIVRLMANLTLPLDMCIYTPYMNDTYANEVNNLISTTKNQCTDLDFLKALSANMKDILKKETLEPADCQCLNHCLLLLRNLVHIKPGASNTHQASLVHQCLISSFFINELDKVIYTMLNHKHKEVWTIAMAQLISFIFKEYSTSLLEPDIDDNSSAGSSEENQDLLELVCPSSTSGRTSDKNLSTNFKSKLQIQSSASENSSQASDDDDFMLEFKSTPDGKLEIKLTSCSQKPSEAQAMQNEAEALQRESQVTQSDEMDVGDGTLKNSPDSSSKIFSKNFKGSNSSINSDVGYHEGESNTKNMYSNTREENEAMSLINPSSCLMDTDILISYLKKFATEIMYSGFVDLVENILKALLTKYDNILDHSFLMWTVGFFLSFAHQQGLDFSHFKDILNLDLFGFLVYEGIKCCEALAVKHRQKQDCSVEKHRMHLVVCTLNQLFRTLLANSKMDYLQNLQKCLSHMTDLHNLFVLLIGRYISEEQNVVYLRDLVQTNHVFILIIEEWLAQGYIGEHSGFSMLSHIKQYATKKIMSKYGMLLEHSDLNKDTLNVAVLTMMYHVAGDCRRQDALMQLPILKAFSEIWVDNAVRDHEEFKDLIEFVLEVFMNDAEQNPNLCAENLLDTQHYQQQVAVRGENKRGHSSSGGSGSGDAESSMNISSSSSVEEFSDDEQILMFTWMSELEGSSNIVEVVTKRLRDHGYSKSASQVSKYLSDNDFLDVSSSSISNSQVSSTTGGKLQDIGDFHENKSIMLELSSLPEDHLIPFLLDKLQGLGFESHLKWLQKQLLEAAYVKLGIKDPTYRINVEEPVAKFYALQNKPIPIVPWNEELESALSNPYFHLLQQTLGLYTCDDPNVIYPRIPPYLTPTLLVNKARQIGPIEALLVKFDVNTLKDSSELDIEQETPRHHRIEPYRPVKTLDHMWLNLIQKMNGELEIS</sequence>
<name>A0A2C9K4D5_BIOGL</name>
<dbReference type="KEGG" id="bgt:106050768"/>